<sequence>MSVFIPAASTVGPSVTLEGLQVLERLGGSSGYLEHLNKGISISGRQLAKYVNTSEWNTTICEVKIGVNPIWAWADMHTLDGHKVRLEGWGRADAKSSCGKLLYNNWDELTSAPVSFQAFTGNNGEEGRLEIFFWRGTKYLAIYAGFESSLPSVSFEGTCTWKAEVNTNA</sequence>
<evidence type="ECO:0000313" key="1">
    <source>
        <dbReference type="EMBL" id="CAE6487747.1"/>
    </source>
</evidence>
<gene>
    <name evidence="1" type="ORF">RDB_LOCUS125626</name>
</gene>
<dbReference type="AlphaFoldDB" id="A0A8H3CN57"/>
<comment type="caution">
    <text evidence="1">The sequence shown here is derived from an EMBL/GenBank/DDBJ whole genome shotgun (WGS) entry which is preliminary data.</text>
</comment>
<dbReference type="EMBL" id="CAJMWT010004282">
    <property type="protein sequence ID" value="CAE6487747.1"/>
    <property type="molecule type" value="Genomic_DNA"/>
</dbReference>
<evidence type="ECO:0000313" key="2">
    <source>
        <dbReference type="Proteomes" id="UP000663843"/>
    </source>
</evidence>
<reference evidence="1" key="1">
    <citation type="submission" date="2021-01" db="EMBL/GenBank/DDBJ databases">
        <authorList>
            <person name="Kaushik A."/>
        </authorList>
    </citation>
    <scope>NUCLEOTIDE SEQUENCE</scope>
    <source>
        <strain evidence="1">AG2-2IIIB</strain>
    </source>
</reference>
<protein>
    <submittedName>
        <fullName evidence="1">Uncharacterized protein</fullName>
    </submittedName>
</protein>
<name>A0A8H3CN57_9AGAM</name>
<accession>A0A8H3CN57</accession>
<dbReference type="Proteomes" id="UP000663843">
    <property type="component" value="Unassembled WGS sequence"/>
</dbReference>
<proteinExistence type="predicted"/>
<organism evidence="1 2">
    <name type="scientific">Rhizoctonia solani</name>
    <dbReference type="NCBI Taxonomy" id="456999"/>
    <lineage>
        <taxon>Eukaryota</taxon>
        <taxon>Fungi</taxon>
        <taxon>Dikarya</taxon>
        <taxon>Basidiomycota</taxon>
        <taxon>Agaricomycotina</taxon>
        <taxon>Agaricomycetes</taxon>
        <taxon>Cantharellales</taxon>
        <taxon>Ceratobasidiaceae</taxon>
        <taxon>Rhizoctonia</taxon>
    </lineage>
</organism>